<keyword evidence="1" id="KW-0479">Metal-binding</keyword>
<dbReference type="EMBL" id="CP063362">
    <property type="protein sequence ID" value="QRG08886.1"/>
    <property type="molecule type" value="Genomic_DNA"/>
</dbReference>
<keyword evidence="2" id="KW-0031">Aminopeptidase</keyword>
<gene>
    <name evidence="2" type="ORF">EZH22_11775</name>
</gene>
<sequence length="334" mass="35536">MDNLLMLKGARKLVGTCANVQPGEEVVIVTDFAGHRVAEAVAAAALERTDAVNIVVMPPRSIDGEEPTKTVAAAMQAADVLFTPVKQSITHTYATRTAIGNGARGIMLSQFNPNMLVTGGINADFEAIRPLCFKIGELLANCDKVHLTTPAGTDLRLSLKGRPSNPHCGLVRKPGDFTTVPNIECSSSPIEGSSEGVIIVDASIPYYGVGLVKEPIRFDVANGRVTKISGGYQADFLDQLLARQGDPAVYNIAQISFGLNPHCPMEGVMLHDEGVYGTAHIGIGTSVLLGGEVKTLTHFDSLMWKPTLSLDGEIVLRDGKWLLPEADVIHSGRA</sequence>
<dbReference type="SUPFAM" id="SSF144052">
    <property type="entry name" value="Thermophilic metalloprotease-like"/>
    <property type="match status" value="1"/>
</dbReference>
<dbReference type="Pfam" id="PF26233">
    <property type="entry name" value="NicX"/>
    <property type="match status" value="1"/>
</dbReference>
<dbReference type="GO" id="GO:0004177">
    <property type="term" value="F:aminopeptidase activity"/>
    <property type="evidence" value="ECO:0007669"/>
    <property type="project" value="UniProtKB-KW"/>
</dbReference>
<name>A0A974PSY1_9HYPH</name>
<dbReference type="Proteomes" id="UP000596427">
    <property type="component" value="Chromosome"/>
</dbReference>
<keyword evidence="2" id="KW-0378">Hydrolase</keyword>
<evidence type="ECO:0000256" key="1">
    <source>
        <dbReference type="ARBA" id="ARBA00022723"/>
    </source>
</evidence>
<dbReference type="KEGG" id="xdi:EZH22_11775"/>
<dbReference type="PANTHER" id="PTHR34448">
    <property type="entry name" value="AMINOPEPTIDASE"/>
    <property type="match status" value="1"/>
</dbReference>
<protein>
    <submittedName>
        <fullName evidence="2">Aminopeptidase</fullName>
    </submittedName>
</protein>
<dbReference type="RefSeq" id="WP_203195802.1">
    <property type="nucleotide sequence ID" value="NZ_CP063362.1"/>
</dbReference>
<proteinExistence type="predicted"/>
<dbReference type="PANTHER" id="PTHR34448:SF1">
    <property type="entry name" value="BLL6088 PROTEIN"/>
    <property type="match status" value="1"/>
</dbReference>
<evidence type="ECO:0000313" key="3">
    <source>
        <dbReference type="Proteomes" id="UP000596427"/>
    </source>
</evidence>
<dbReference type="InterPro" id="IPR052170">
    <property type="entry name" value="M29_Exopeptidase"/>
</dbReference>
<keyword evidence="2" id="KW-0645">Protease</keyword>
<dbReference type="InterPro" id="IPR058739">
    <property type="entry name" value="NicX"/>
</dbReference>
<organism evidence="2 3">
    <name type="scientific">Xanthobacter dioxanivorans</name>
    <dbReference type="NCBI Taxonomy" id="2528964"/>
    <lineage>
        <taxon>Bacteria</taxon>
        <taxon>Pseudomonadati</taxon>
        <taxon>Pseudomonadota</taxon>
        <taxon>Alphaproteobacteria</taxon>
        <taxon>Hyphomicrobiales</taxon>
        <taxon>Xanthobacteraceae</taxon>
        <taxon>Xanthobacter</taxon>
    </lineage>
</organism>
<dbReference type="GO" id="GO:0046872">
    <property type="term" value="F:metal ion binding"/>
    <property type="evidence" value="ECO:0007669"/>
    <property type="project" value="UniProtKB-KW"/>
</dbReference>
<evidence type="ECO:0000313" key="2">
    <source>
        <dbReference type="EMBL" id="QRG08886.1"/>
    </source>
</evidence>
<accession>A0A974PSY1</accession>
<dbReference type="AlphaFoldDB" id="A0A974PSY1"/>
<keyword evidence="3" id="KW-1185">Reference proteome</keyword>
<reference evidence="2 3" key="1">
    <citation type="submission" date="2020-10" db="EMBL/GenBank/DDBJ databases">
        <title>Degradation of 1,4-Dioxane by Xanthobacter sp. YN2, via a Novel Group-2 Soluble Di-Iron Monooxygenase.</title>
        <authorList>
            <person name="Ma F."/>
            <person name="Wang Y."/>
            <person name="Yang J."/>
            <person name="Guo H."/>
            <person name="Su D."/>
            <person name="Yu L."/>
        </authorList>
    </citation>
    <scope>NUCLEOTIDE SEQUENCE [LARGE SCALE GENOMIC DNA]</scope>
    <source>
        <strain evidence="2 3">YN2</strain>
    </source>
</reference>